<dbReference type="Pfam" id="PF02852">
    <property type="entry name" value="Pyr_redox_dim"/>
    <property type="match status" value="1"/>
</dbReference>
<dbReference type="SUPFAM" id="SSF55424">
    <property type="entry name" value="FAD/NAD-linked reductases, dimerisation (C-terminal) domain"/>
    <property type="match status" value="1"/>
</dbReference>
<dbReference type="AlphaFoldDB" id="A0A2J6QYZ9"/>
<dbReference type="GO" id="GO:0003955">
    <property type="term" value="F:NAD(P)H dehydrogenase (quinone) activity"/>
    <property type="evidence" value="ECO:0007669"/>
    <property type="project" value="TreeGrafter"/>
</dbReference>
<dbReference type="Gene3D" id="3.30.390.30">
    <property type="match status" value="1"/>
</dbReference>
<dbReference type="InterPro" id="IPR016156">
    <property type="entry name" value="FAD/NAD-linked_Rdtase_dimer_sf"/>
</dbReference>
<evidence type="ECO:0000313" key="6">
    <source>
        <dbReference type="Proteomes" id="UP000235786"/>
    </source>
</evidence>
<dbReference type="GO" id="GO:0050660">
    <property type="term" value="F:flavin adenine dinucleotide binding"/>
    <property type="evidence" value="ECO:0007669"/>
    <property type="project" value="TreeGrafter"/>
</dbReference>
<dbReference type="PANTHER" id="PTHR43014">
    <property type="entry name" value="MERCURIC REDUCTASE"/>
    <property type="match status" value="1"/>
</dbReference>
<keyword evidence="1" id="KW-0285">Flavoprotein</keyword>
<dbReference type="PRINTS" id="PR00368">
    <property type="entry name" value="FADPNR"/>
</dbReference>
<dbReference type="InterPro" id="IPR004099">
    <property type="entry name" value="Pyr_nucl-diS_OxRdtase_dimer"/>
</dbReference>
<accession>A0A2J6QYZ9</accession>
<dbReference type="Pfam" id="PF07992">
    <property type="entry name" value="Pyr_redox_2"/>
    <property type="match status" value="1"/>
</dbReference>
<feature type="domain" description="Pyridine nucleotide-disulphide oxidoreductase dimerisation" evidence="3">
    <location>
        <begin position="287"/>
        <end position="395"/>
    </location>
</feature>
<evidence type="ECO:0000313" key="5">
    <source>
        <dbReference type="EMBL" id="PMD31504.1"/>
    </source>
</evidence>
<dbReference type="PANTHER" id="PTHR43014:SF2">
    <property type="entry name" value="MERCURIC REDUCTASE"/>
    <property type="match status" value="1"/>
</dbReference>
<organism evidence="5 6">
    <name type="scientific">Hyaloscypha variabilis (strain UAMH 11265 / GT02V1 / F)</name>
    <name type="common">Meliniomyces variabilis</name>
    <dbReference type="NCBI Taxonomy" id="1149755"/>
    <lineage>
        <taxon>Eukaryota</taxon>
        <taxon>Fungi</taxon>
        <taxon>Dikarya</taxon>
        <taxon>Ascomycota</taxon>
        <taxon>Pezizomycotina</taxon>
        <taxon>Leotiomycetes</taxon>
        <taxon>Helotiales</taxon>
        <taxon>Hyaloscyphaceae</taxon>
        <taxon>Hyaloscypha</taxon>
        <taxon>Hyaloscypha variabilis</taxon>
    </lineage>
</organism>
<evidence type="ECO:0000259" key="3">
    <source>
        <dbReference type="Pfam" id="PF02852"/>
    </source>
</evidence>
<sequence length="406" mass="43784">MTHKHGIDLKDAQSLKSDMAVVKSRKDEMVRTLNGFLGLFEQFKTELIRGEGRFVGPKVVQVSDGRLLTADNIVICTGSRAFVDAGIPGLVESMPMTHIEMLDLDVLPSHLIIIGGGYVGVEFAQAYRRFGAEVTVIQRQEQILPQEDEDVVACLVGILEKEGIRFLVNTAVESVSGLSGQSVKLNLKSTNGAVLTETSVQGSHILVAAGRLPNTEDLDLDKAGIKKTASGHVLVDEQLKTTVPGVYAAGDCAGSPYFTHMGYDDFRVILGNITGSPRPEGTLGRHVPSVLFTTPELAQVGLREKEAKAKGIEYRLVKASMGSTFTRSHTLDTVATEGFAKALLAKDSDRILGFVALAPNAGEMLPVVSLTMKKDLGYQDIRGLIFVHPTLNEGLPLFFLGVPTRE</sequence>
<dbReference type="OrthoDB" id="361797at2759"/>
<keyword evidence="6" id="KW-1185">Reference proteome</keyword>
<dbReference type="Proteomes" id="UP000235786">
    <property type="component" value="Unassembled WGS sequence"/>
</dbReference>
<name>A0A2J6QYZ9_HYAVF</name>
<feature type="domain" description="FAD/NAD(P)-binding" evidence="4">
    <location>
        <begin position="34"/>
        <end position="261"/>
    </location>
</feature>
<dbReference type="InterPro" id="IPR036188">
    <property type="entry name" value="FAD/NAD-bd_sf"/>
</dbReference>
<dbReference type="Gene3D" id="3.50.50.60">
    <property type="entry name" value="FAD/NAD(P)-binding domain"/>
    <property type="match status" value="2"/>
</dbReference>
<proteinExistence type="predicted"/>
<reference evidence="5 6" key="1">
    <citation type="submission" date="2016-04" db="EMBL/GenBank/DDBJ databases">
        <title>A degradative enzymes factory behind the ericoid mycorrhizal symbiosis.</title>
        <authorList>
            <consortium name="DOE Joint Genome Institute"/>
            <person name="Martino E."/>
            <person name="Morin E."/>
            <person name="Grelet G."/>
            <person name="Kuo A."/>
            <person name="Kohler A."/>
            <person name="Daghino S."/>
            <person name="Barry K."/>
            <person name="Choi C."/>
            <person name="Cichocki N."/>
            <person name="Clum A."/>
            <person name="Copeland A."/>
            <person name="Hainaut M."/>
            <person name="Haridas S."/>
            <person name="Labutti K."/>
            <person name="Lindquist E."/>
            <person name="Lipzen A."/>
            <person name="Khouja H.-R."/>
            <person name="Murat C."/>
            <person name="Ohm R."/>
            <person name="Olson A."/>
            <person name="Spatafora J."/>
            <person name="Veneault-Fourrey C."/>
            <person name="Henrissat B."/>
            <person name="Grigoriev I."/>
            <person name="Martin F."/>
            <person name="Perotto S."/>
        </authorList>
    </citation>
    <scope>NUCLEOTIDE SEQUENCE [LARGE SCALE GENOMIC DNA]</scope>
    <source>
        <strain evidence="5 6">F</strain>
    </source>
</reference>
<gene>
    <name evidence="5" type="ORF">L207DRAFT_519311</name>
</gene>
<dbReference type="InterPro" id="IPR023753">
    <property type="entry name" value="FAD/NAD-binding_dom"/>
</dbReference>
<evidence type="ECO:0000256" key="1">
    <source>
        <dbReference type="ARBA" id="ARBA00022630"/>
    </source>
</evidence>
<dbReference type="PRINTS" id="PR00411">
    <property type="entry name" value="PNDRDTASEI"/>
</dbReference>
<dbReference type="EMBL" id="KZ613962">
    <property type="protein sequence ID" value="PMD31504.1"/>
    <property type="molecule type" value="Genomic_DNA"/>
</dbReference>
<dbReference type="SUPFAM" id="SSF51905">
    <property type="entry name" value="FAD/NAD(P)-binding domain"/>
    <property type="match status" value="1"/>
</dbReference>
<evidence type="ECO:0000256" key="2">
    <source>
        <dbReference type="ARBA" id="ARBA00022827"/>
    </source>
</evidence>
<evidence type="ECO:0000259" key="4">
    <source>
        <dbReference type="Pfam" id="PF07992"/>
    </source>
</evidence>
<dbReference type="STRING" id="1149755.A0A2J6QYZ9"/>
<keyword evidence="2" id="KW-0274">FAD</keyword>
<protein>
    <submittedName>
        <fullName evidence="5">FAD/NAD(P)-binding domain-containing protein</fullName>
    </submittedName>
</protein>